<gene>
    <name evidence="2" type="ORF">H9L23_07705</name>
</gene>
<dbReference type="EMBL" id="CP060723">
    <property type="protein sequence ID" value="QNN43955.1"/>
    <property type="molecule type" value="Genomic_DNA"/>
</dbReference>
<accession>A0A7G9QKT0</accession>
<proteinExistence type="inferred from homology"/>
<evidence type="ECO:0000313" key="2">
    <source>
        <dbReference type="EMBL" id="QNN43955.1"/>
    </source>
</evidence>
<organism evidence="2 3">
    <name type="scientific">Pedobacter roseus</name>
    <dbReference type="NCBI Taxonomy" id="336820"/>
    <lineage>
        <taxon>Bacteria</taxon>
        <taxon>Pseudomonadati</taxon>
        <taxon>Bacteroidota</taxon>
        <taxon>Sphingobacteriia</taxon>
        <taxon>Sphingobacteriales</taxon>
        <taxon>Sphingobacteriaceae</taxon>
        <taxon>Pedobacter</taxon>
    </lineage>
</organism>
<reference evidence="2 3" key="1">
    <citation type="submission" date="2020-08" db="EMBL/GenBank/DDBJ databases">
        <title>Genome sequence of Pedobacter roseus KACC 11594T.</title>
        <authorList>
            <person name="Hyun D.-W."/>
            <person name="Bae J.-W."/>
        </authorList>
    </citation>
    <scope>NUCLEOTIDE SEQUENCE [LARGE SCALE GENOMIC DNA]</scope>
    <source>
        <strain evidence="2 3">KACC 11594</strain>
    </source>
</reference>
<dbReference type="KEGG" id="proe:H9L23_07705"/>
<comment type="similarity">
    <text evidence="1">Belongs to the glycosyltransferase 20 family.</text>
</comment>
<dbReference type="Pfam" id="PF00982">
    <property type="entry name" value="Glyco_transf_20"/>
    <property type="match status" value="1"/>
</dbReference>
<dbReference type="AlphaFoldDB" id="A0A7G9QKT0"/>
<dbReference type="Gene3D" id="3.40.50.2000">
    <property type="entry name" value="Glycogen Phosphorylase B"/>
    <property type="match status" value="2"/>
</dbReference>
<dbReference type="GO" id="GO:0003825">
    <property type="term" value="F:alpha,alpha-trehalose-phosphate synthase (UDP-forming) activity"/>
    <property type="evidence" value="ECO:0007669"/>
    <property type="project" value="TreeGrafter"/>
</dbReference>
<dbReference type="SUPFAM" id="SSF53756">
    <property type="entry name" value="UDP-Glycosyltransferase/glycogen phosphorylase"/>
    <property type="match status" value="1"/>
</dbReference>
<dbReference type="GO" id="GO:0005992">
    <property type="term" value="P:trehalose biosynthetic process"/>
    <property type="evidence" value="ECO:0007669"/>
    <property type="project" value="InterPro"/>
</dbReference>
<evidence type="ECO:0000313" key="3">
    <source>
        <dbReference type="Proteomes" id="UP000515806"/>
    </source>
</evidence>
<keyword evidence="3" id="KW-1185">Reference proteome</keyword>
<sequence length="485" mass="55703">MDQKNIVIYHRQPYIEKALNGKVVFYKEGNKPNGIIPLLMSFFSSIKGGLWIAGSEFAEMSGKEQYEKVKFEDYNGECRIKKVLITKEENEKFYHETSKNGFWSILHSSQDKFNSKNIDWENFVLINKRFADSALIEVGDESTIWIHDYNLWLVPLYIRQKNPAVKIIFFLHTPFPSADIFNILPWRDEILLSLLSCNKITFAIPRYVENFISTLKSNFKIKIKMRTKVPNRFLNKGALIEHEMTKKISFNGNIIELDAYPPGTSQKNINRMLNLKASKKRIEELRQEQKGRVSLLAASRLDYIKGIDTLLEAYYRLLVRNFVIHNKITLTLIAVSPASGIKAFNELESKVFMLVNKINSRFGGNDWTPVIYLTDSFNFQEMLCRFSVTDIMCVTSLRDGTNLVCKEFIAVKKGKSGTLILSEFVGASVELKGAIITNPYSDSCIDQAFNVALSSSIPEIKERAETMYNSIKKSDVSFWSKQIIK</sequence>
<dbReference type="PANTHER" id="PTHR10788">
    <property type="entry name" value="TREHALOSE-6-PHOSPHATE SYNTHASE"/>
    <property type="match status" value="1"/>
</dbReference>
<dbReference type="PANTHER" id="PTHR10788:SF106">
    <property type="entry name" value="BCDNA.GH08860"/>
    <property type="match status" value="1"/>
</dbReference>
<protein>
    <submittedName>
        <fullName evidence="2">Trehalose-6-phosphate synthase</fullName>
    </submittedName>
</protein>
<name>A0A7G9QKT0_9SPHI</name>
<dbReference type="InterPro" id="IPR001830">
    <property type="entry name" value="Glyco_trans_20"/>
</dbReference>
<dbReference type="Proteomes" id="UP000515806">
    <property type="component" value="Chromosome"/>
</dbReference>
<evidence type="ECO:0000256" key="1">
    <source>
        <dbReference type="ARBA" id="ARBA00008799"/>
    </source>
</evidence>
<dbReference type="RefSeq" id="WP_187594410.1">
    <property type="nucleotide sequence ID" value="NZ_CP060723.1"/>
</dbReference>
<dbReference type="CDD" id="cd03788">
    <property type="entry name" value="GT20_TPS"/>
    <property type="match status" value="1"/>
</dbReference>